<dbReference type="InterPro" id="IPR018076">
    <property type="entry name" value="T2SS_GspF_dom"/>
</dbReference>
<dbReference type="Pfam" id="PF00482">
    <property type="entry name" value="T2SSF"/>
    <property type="match status" value="1"/>
</dbReference>
<evidence type="ECO:0000256" key="3">
    <source>
        <dbReference type="ARBA" id="ARBA00022692"/>
    </source>
</evidence>
<feature type="transmembrane region" description="Helical" evidence="6">
    <location>
        <begin position="111"/>
        <end position="130"/>
    </location>
</feature>
<keyword evidence="9" id="KW-1185">Reference proteome</keyword>
<dbReference type="PANTHER" id="PTHR35007">
    <property type="entry name" value="INTEGRAL MEMBRANE PROTEIN-RELATED"/>
    <property type="match status" value="1"/>
</dbReference>
<dbReference type="AlphaFoldDB" id="A0A1R4F0M7"/>
<accession>A0A1R4F0M7</accession>
<feature type="transmembrane region" description="Helical" evidence="6">
    <location>
        <begin position="283"/>
        <end position="303"/>
    </location>
</feature>
<evidence type="ECO:0000256" key="4">
    <source>
        <dbReference type="ARBA" id="ARBA00022989"/>
    </source>
</evidence>
<protein>
    <submittedName>
        <fullName evidence="8">Type II/IV secretion system protein TadC, associated with Flp pilus assembly</fullName>
    </submittedName>
</protein>
<sequence>MTGSMAWGLALGLLLGAGLWLCFVRLPAMRRVKFSDRISGQLRQASQLSGARPGQVTSETPLGPLVKILWPVLKDLVSMLNRFNPAGGGLQRRLQRAGLEASVTEFRISQLTYAGAGLLLGSLFVVASAARGTFNGFFAFAVLSAAAVAGFGFSEWRLTESGARRSRRILGQFPSIAELIALAVGAGESTVGAIERICGTSEGDLPDEFKALLADIRSGTPMTTAFQRLARRLDLNAMTRFSDAITVAAERGTPLAEVLRAQAQDVRDAAKRELMETAGRKEISMMIPVVFGILPLTIIFAVYPGLSLIDMNL</sequence>
<evidence type="ECO:0000313" key="8">
    <source>
        <dbReference type="EMBL" id="SJM49457.1"/>
    </source>
</evidence>
<proteinExistence type="predicted"/>
<keyword evidence="4 6" id="KW-1133">Transmembrane helix</keyword>
<dbReference type="PANTHER" id="PTHR35007:SF1">
    <property type="entry name" value="PILUS ASSEMBLY PROTEIN"/>
    <property type="match status" value="1"/>
</dbReference>
<organism evidence="8 9">
    <name type="scientific">Arthrobacter rhombi</name>
    <dbReference type="NCBI Taxonomy" id="71253"/>
    <lineage>
        <taxon>Bacteria</taxon>
        <taxon>Bacillati</taxon>
        <taxon>Actinomycetota</taxon>
        <taxon>Actinomycetes</taxon>
        <taxon>Micrococcales</taxon>
        <taxon>Micrococcaceae</taxon>
        <taxon>Arthrobacter</taxon>
    </lineage>
</organism>
<keyword evidence="3 6" id="KW-0812">Transmembrane</keyword>
<keyword evidence="5 6" id="KW-0472">Membrane</keyword>
<feature type="transmembrane region" description="Helical" evidence="6">
    <location>
        <begin position="6"/>
        <end position="28"/>
    </location>
</feature>
<feature type="transmembrane region" description="Helical" evidence="6">
    <location>
        <begin position="136"/>
        <end position="158"/>
    </location>
</feature>
<evidence type="ECO:0000313" key="9">
    <source>
        <dbReference type="Proteomes" id="UP000195913"/>
    </source>
</evidence>
<comment type="subcellular location">
    <subcellularLocation>
        <location evidence="1">Cell membrane</location>
        <topology evidence="1">Multi-pass membrane protein</topology>
    </subcellularLocation>
</comment>
<reference evidence="8 9" key="1">
    <citation type="submission" date="2017-02" db="EMBL/GenBank/DDBJ databases">
        <authorList>
            <person name="Peterson S.W."/>
        </authorList>
    </citation>
    <scope>NUCLEOTIDE SEQUENCE [LARGE SCALE GENOMIC DNA]</scope>
    <source>
        <strain evidence="8 9">B Ar 00.02</strain>
    </source>
</reference>
<evidence type="ECO:0000259" key="7">
    <source>
        <dbReference type="Pfam" id="PF00482"/>
    </source>
</evidence>
<dbReference type="GO" id="GO:0005886">
    <property type="term" value="C:plasma membrane"/>
    <property type="evidence" value="ECO:0007669"/>
    <property type="project" value="UniProtKB-SubCell"/>
</dbReference>
<gene>
    <name evidence="8" type="ORF">FM101_01645</name>
</gene>
<dbReference type="EMBL" id="FUHW01000009">
    <property type="protein sequence ID" value="SJM49457.1"/>
    <property type="molecule type" value="Genomic_DNA"/>
</dbReference>
<evidence type="ECO:0000256" key="5">
    <source>
        <dbReference type="ARBA" id="ARBA00023136"/>
    </source>
</evidence>
<dbReference type="Proteomes" id="UP000195913">
    <property type="component" value="Unassembled WGS sequence"/>
</dbReference>
<name>A0A1R4F0M7_9MICC</name>
<feature type="domain" description="Type II secretion system protein GspF" evidence="7">
    <location>
        <begin position="178"/>
        <end position="301"/>
    </location>
</feature>
<evidence type="ECO:0000256" key="1">
    <source>
        <dbReference type="ARBA" id="ARBA00004651"/>
    </source>
</evidence>
<evidence type="ECO:0000256" key="6">
    <source>
        <dbReference type="SAM" id="Phobius"/>
    </source>
</evidence>
<evidence type="ECO:0000256" key="2">
    <source>
        <dbReference type="ARBA" id="ARBA00022475"/>
    </source>
</evidence>
<keyword evidence="2" id="KW-1003">Cell membrane</keyword>
<dbReference type="RefSeq" id="WP_245806595.1">
    <property type="nucleotide sequence ID" value="NZ_FUHW01000009.1"/>
</dbReference>